<comment type="caution">
    <text evidence="3">The sequence shown here is derived from an EMBL/GenBank/DDBJ whole genome shotgun (WGS) entry which is preliminary data.</text>
</comment>
<organism evidence="3 4">
    <name type="scientific">Pseudobutyrivibrio ruminis</name>
    <dbReference type="NCBI Taxonomy" id="46206"/>
    <lineage>
        <taxon>Bacteria</taxon>
        <taxon>Bacillati</taxon>
        <taxon>Bacillota</taxon>
        <taxon>Clostridia</taxon>
        <taxon>Lachnospirales</taxon>
        <taxon>Lachnospiraceae</taxon>
        <taxon>Pseudobutyrivibrio</taxon>
    </lineage>
</organism>
<dbReference type="GO" id="GO:0005737">
    <property type="term" value="C:cytoplasm"/>
    <property type="evidence" value="ECO:0007669"/>
    <property type="project" value="TreeGrafter"/>
</dbReference>
<dbReference type="RefSeq" id="WP_099391162.1">
    <property type="nucleotide sequence ID" value="NZ_PDYF01000007.1"/>
</dbReference>
<evidence type="ECO:0000259" key="2">
    <source>
        <dbReference type="SMART" id="SM00460"/>
    </source>
</evidence>
<dbReference type="PANTHER" id="PTHR46333:SF2">
    <property type="entry name" value="CYTOKINESIS PROTEIN 3"/>
    <property type="match status" value="1"/>
</dbReference>
<dbReference type="PANTHER" id="PTHR46333">
    <property type="entry name" value="CYTOKINESIS PROTEIN 3"/>
    <property type="match status" value="1"/>
</dbReference>
<dbReference type="SUPFAM" id="SSF54001">
    <property type="entry name" value="Cysteine proteinases"/>
    <property type="match status" value="1"/>
</dbReference>
<accession>A0A2G3DYH9</accession>
<feature type="domain" description="Transglutaminase-like" evidence="2">
    <location>
        <begin position="183"/>
        <end position="239"/>
    </location>
</feature>
<keyword evidence="1" id="KW-0732">Signal</keyword>
<name>A0A2G3DYH9_9FIRM</name>
<feature type="signal peptide" evidence="1">
    <location>
        <begin position="1"/>
        <end position="35"/>
    </location>
</feature>
<dbReference type="Pfam" id="PF01841">
    <property type="entry name" value="Transglut_core"/>
    <property type="match status" value="1"/>
</dbReference>
<dbReference type="Gene3D" id="3.10.620.30">
    <property type="match status" value="1"/>
</dbReference>
<gene>
    <name evidence="3" type="ORF">CSX01_01420</name>
</gene>
<dbReference type="SMART" id="SM00460">
    <property type="entry name" value="TGc"/>
    <property type="match status" value="1"/>
</dbReference>
<sequence length="279" mass="31049">MENNKSIRVLIKKTTAFALCFALSLSLSNVMIAHASEKSINPSSVYKNLLSEPERNVYNQVYNALISYDESLFSMIDPLSEKDLEDTMNALFNDHPEIFWANTSYKYAVDAKGIVHKIKLSYGINSSDLAAAKGNFDRIISDLVAGASQYSTDLDKERYIFDAICSMNTYNVSNSLNQSAYSALATGSSVCAGYARAFQMVCLQAGIPCYYVTGTSKGENHAWNIVQINGAYYNVDLTWDDCITEATGFSSYHYFNKNDLEFSFDHSRSPLSSQLMSCI</sequence>
<dbReference type="InterPro" id="IPR052557">
    <property type="entry name" value="CAP/Cytokinesis_protein"/>
</dbReference>
<dbReference type="AlphaFoldDB" id="A0A2G3DYH9"/>
<reference evidence="3 4" key="1">
    <citation type="submission" date="2017-10" db="EMBL/GenBank/DDBJ databases">
        <title>Resolving the taxonomy of Roseburia spp., Eubacterium rectale and Agathobacter spp. through phylogenomic analysis.</title>
        <authorList>
            <person name="Sheridan P.O."/>
            <person name="Walker A.W."/>
            <person name="Duncan S.H."/>
            <person name="Scott K.P."/>
            <person name="Toole P.W.O."/>
            <person name="Luis P."/>
            <person name="Flint H.J."/>
        </authorList>
    </citation>
    <scope>NUCLEOTIDE SEQUENCE [LARGE SCALE GENOMIC DNA]</scope>
    <source>
        <strain evidence="3 4">JK626</strain>
    </source>
</reference>
<dbReference type="Proteomes" id="UP000225889">
    <property type="component" value="Unassembled WGS sequence"/>
</dbReference>
<evidence type="ECO:0000313" key="3">
    <source>
        <dbReference type="EMBL" id="PHU35920.1"/>
    </source>
</evidence>
<dbReference type="InterPro" id="IPR038765">
    <property type="entry name" value="Papain-like_cys_pep_sf"/>
</dbReference>
<dbReference type="EMBL" id="PDYF01000007">
    <property type="protein sequence ID" value="PHU35920.1"/>
    <property type="molecule type" value="Genomic_DNA"/>
</dbReference>
<evidence type="ECO:0000256" key="1">
    <source>
        <dbReference type="SAM" id="SignalP"/>
    </source>
</evidence>
<proteinExistence type="predicted"/>
<dbReference type="InterPro" id="IPR002931">
    <property type="entry name" value="Transglutaminase-like"/>
</dbReference>
<protein>
    <recommendedName>
        <fullName evidence="2">Transglutaminase-like domain-containing protein</fullName>
    </recommendedName>
</protein>
<evidence type="ECO:0000313" key="4">
    <source>
        <dbReference type="Proteomes" id="UP000225889"/>
    </source>
</evidence>
<feature type="chain" id="PRO_5013626257" description="Transglutaminase-like domain-containing protein" evidence="1">
    <location>
        <begin position="36"/>
        <end position="279"/>
    </location>
</feature>
<reference evidence="3 4" key="2">
    <citation type="submission" date="2017-10" db="EMBL/GenBank/DDBJ databases">
        <authorList>
            <person name="Banno H."/>
            <person name="Chua N.-H."/>
        </authorList>
    </citation>
    <scope>NUCLEOTIDE SEQUENCE [LARGE SCALE GENOMIC DNA]</scope>
    <source>
        <strain evidence="3 4">JK626</strain>
    </source>
</reference>